<proteinExistence type="predicted"/>
<feature type="region of interest" description="Disordered" evidence="1">
    <location>
        <begin position="207"/>
        <end position="265"/>
    </location>
</feature>
<feature type="chain" id="PRO_5010889666" description="No apical meristem-associated C-terminal domain-containing protein" evidence="2">
    <location>
        <begin position="30"/>
        <end position="577"/>
    </location>
</feature>
<feature type="compositionally biased region" description="Low complexity" evidence="1">
    <location>
        <begin position="207"/>
        <end position="235"/>
    </location>
</feature>
<evidence type="ECO:0008006" key="5">
    <source>
        <dbReference type="Google" id="ProtNLM"/>
    </source>
</evidence>
<feature type="signal peptide" evidence="2">
    <location>
        <begin position="1"/>
        <end position="29"/>
    </location>
</feature>
<keyword evidence="4" id="KW-1185">Reference proteome</keyword>
<organism evidence="3 4">
    <name type="scientific">Porphyra umbilicalis</name>
    <name type="common">Purple laver</name>
    <name type="synonym">Red alga</name>
    <dbReference type="NCBI Taxonomy" id="2786"/>
    <lineage>
        <taxon>Eukaryota</taxon>
        <taxon>Rhodophyta</taxon>
        <taxon>Bangiophyceae</taxon>
        <taxon>Bangiales</taxon>
        <taxon>Bangiaceae</taxon>
        <taxon>Porphyra</taxon>
    </lineage>
</organism>
<dbReference type="Proteomes" id="UP000218209">
    <property type="component" value="Unassembled WGS sequence"/>
</dbReference>
<accession>A0A1X6P7I3</accession>
<evidence type="ECO:0000256" key="1">
    <source>
        <dbReference type="SAM" id="MobiDB-lite"/>
    </source>
</evidence>
<name>A0A1X6P7I3_PORUM</name>
<keyword evidence="2" id="KW-0732">Signal</keyword>
<feature type="compositionally biased region" description="Basic and acidic residues" evidence="1">
    <location>
        <begin position="558"/>
        <end position="568"/>
    </location>
</feature>
<evidence type="ECO:0000313" key="4">
    <source>
        <dbReference type="Proteomes" id="UP000218209"/>
    </source>
</evidence>
<sequence length="577" mass="59363">MGTNGAWPMPEILMLVTVWLACSYDSINGTDKSRDEFWAAIFDNWLLKQASKKGHSARLKRGPTAMRKMWSKVLAGVMELSHYYLLVKGKDDCKLTGNMNEDQLIDAAVAACAGANVYARVRGDQAEDEISGKQTKRRNKTPKVIYTEAFKMLYKTPKFNATATAFHAAQKKQQAAAAKVKATREAKKAAAAAGGAITAAAAAGAADGGASTDGAVGSVAADDAEGDSSASGSNDGDVDSDEDKSTWAARPIGNKAAKAARSQEFSDGRTLANMATSIQRLGDAAAERNQMMSMSQPFMMASPAGKLYWEAQAAKILASAGLKLPEAANAAPAVPPLVEGAAEVATGGAAAAGTLPVPAGVGKDAPAGVQASGGHTPVGSAQATVTRAASPLPCEPPTAQLPLTENMDLTEAQPELSAPTSVARLPAGPLPPTRRTSARLGKGAKSGRVAKPPAARTPVGRRGYAAKERSAAASLNKALATTIDLDGVVGQPPAAQALAPTVVAIPGAPFERRSALVAEHNEPPMWARATSAPSWVTTADAALLQMPSQSEGDGEGSDAARDTLKMLEDALEGSDDD</sequence>
<feature type="region of interest" description="Disordered" evidence="1">
    <location>
        <begin position="416"/>
        <end position="464"/>
    </location>
</feature>
<dbReference type="AlphaFoldDB" id="A0A1X6P7I3"/>
<evidence type="ECO:0000313" key="3">
    <source>
        <dbReference type="EMBL" id="OSX76787.1"/>
    </source>
</evidence>
<gene>
    <name evidence="3" type="ORF">BU14_0176s0029</name>
</gene>
<reference evidence="3 4" key="1">
    <citation type="submission" date="2017-03" db="EMBL/GenBank/DDBJ databases">
        <title>WGS assembly of Porphyra umbilicalis.</title>
        <authorList>
            <person name="Brawley S.H."/>
            <person name="Blouin N.A."/>
            <person name="Ficko-Blean E."/>
            <person name="Wheeler G.L."/>
            <person name="Lohr M."/>
            <person name="Goodson H.V."/>
            <person name="Jenkins J.W."/>
            <person name="Blaby-Haas C.E."/>
            <person name="Helliwell K.E."/>
            <person name="Chan C."/>
            <person name="Marriage T."/>
            <person name="Bhattacharya D."/>
            <person name="Klein A.S."/>
            <person name="Badis Y."/>
            <person name="Brodie J."/>
            <person name="Cao Y."/>
            <person name="Collen J."/>
            <person name="Dittami S.M."/>
            <person name="Gachon C.M."/>
            <person name="Green B.R."/>
            <person name="Karpowicz S."/>
            <person name="Kim J.W."/>
            <person name="Kudahl U."/>
            <person name="Lin S."/>
            <person name="Michel G."/>
            <person name="Mittag M."/>
            <person name="Olson B.J."/>
            <person name="Pangilinan J."/>
            <person name="Peng Y."/>
            <person name="Qiu H."/>
            <person name="Shu S."/>
            <person name="Singer J.T."/>
            <person name="Smith A.G."/>
            <person name="Sprecher B.N."/>
            <person name="Wagner V."/>
            <person name="Wang W."/>
            <person name="Wang Z.-Y."/>
            <person name="Yan J."/>
            <person name="Yarish C."/>
            <person name="Zoeuner-Riek S."/>
            <person name="Zhuang Y."/>
            <person name="Zou Y."/>
            <person name="Lindquist E.A."/>
            <person name="Grimwood J."/>
            <person name="Barry K."/>
            <person name="Rokhsar D.S."/>
            <person name="Schmutz J."/>
            <person name="Stiller J.W."/>
            <person name="Grossman A.R."/>
            <person name="Prochnik S.E."/>
        </authorList>
    </citation>
    <scope>NUCLEOTIDE SEQUENCE [LARGE SCALE GENOMIC DNA]</scope>
    <source>
        <strain evidence="3">4086291</strain>
    </source>
</reference>
<evidence type="ECO:0000256" key="2">
    <source>
        <dbReference type="SAM" id="SignalP"/>
    </source>
</evidence>
<feature type="region of interest" description="Disordered" evidence="1">
    <location>
        <begin position="544"/>
        <end position="577"/>
    </location>
</feature>
<dbReference type="EMBL" id="KV918856">
    <property type="protein sequence ID" value="OSX76787.1"/>
    <property type="molecule type" value="Genomic_DNA"/>
</dbReference>
<protein>
    <recommendedName>
        <fullName evidence="5">No apical meristem-associated C-terminal domain-containing protein</fullName>
    </recommendedName>
</protein>